<dbReference type="InterPro" id="IPR018496">
    <property type="entry name" value="PsdUridine_synth_RsuA/RluB_CS"/>
</dbReference>
<evidence type="ECO:0000313" key="7">
    <source>
        <dbReference type="EMBL" id="MBM7585040.1"/>
    </source>
</evidence>
<dbReference type="Gene3D" id="3.30.70.1560">
    <property type="entry name" value="Alpha-L RNA-binding motif"/>
    <property type="match status" value="1"/>
</dbReference>
<sequence>MKIELDWVEAYIKGVINMRMDKLLSNMGFGSRKEVKILLKSGGVKVNGNVIKDAKQHVDPIVDYIDVHGEKVEYREFIYLMMNKPKGLLSATEDSHYETVIDILEIEDQVFNPFPVGRLDKDTEGLLLITNDGQLSHQLLSPKKHVPKKYFAVIDQEVSAEDVKAFAEGVILDDGYQTKPGELIILSSGSESEIELTITEGKFHQVKRMFEAVGKKVVYLKRISMGTLHLDETLELGEYRELTDEELEQLKAPST</sequence>
<evidence type="ECO:0000259" key="6">
    <source>
        <dbReference type="SMART" id="SM00363"/>
    </source>
</evidence>
<dbReference type="InterPro" id="IPR050343">
    <property type="entry name" value="RsuA_PseudoU_synthase"/>
</dbReference>
<keyword evidence="8" id="KW-1185">Reference proteome</keyword>
<gene>
    <name evidence="7" type="ORF">JOC86_001577</name>
</gene>
<keyword evidence="2 4" id="KW-0694">RNA-binding</keyword>
<dbReference type="SUPFAM" id="SSF55174">
    <property type="entry name" value="Alpha-L RNA-binding motif"/>
    <property type="match status" value="1"/>
</dbReference>
<evidence type="ECO:0000256" key="2">
    <source>
        <dbReference type="ARBA" id="ARBA00022884"/>
    </source>
</evidence>
<dbReference type="Pfam" id="PF00849">
    <property type="entry name" value="PseudoU_synth_2"/>
    <property type="match status" value="1"/>
</dbReference>
<accession>A0ABS2NB38</accession>
<organism evidence="7 8">
    <name type="scientific">Rossellomorea pakistanensis</name>
    <dbReference type="NCBI Taxonomy" id="992288"/>
    <lineage>
        <taxon>Bacteria</taxon>
        <taxon>Bacillati</taxon>
        <taxon>Bacillota</taxon>
        <taxon>Bacilli</taxon>
        <taxon>Bacillales</taxon>
        <taxon>Bacillaceae</taxon>
        <taxon>Rossellomorea</taxon>
    </lineage>
</organism>
<dbReference type="Proteomes" id="UP001646157">
    <property type="component" value="Unassembled WGS sequence"/>
</dbReference>
<dbReference type="NCBIfam" id="TIGR00093">
    <property type="entry name" value="pseudouridine synthase"/>
    <property type="match status" value="1"/>
</dbReference>
<dbReference type="InterPro" id="IPR036986">
    <property type="entry name" value="S4_RNA-bd_sf"/>
</dbReference>
<dbReference type="CDD" id="cd00165">
    <property type="entry name" value="S4"/>
    <property type="match status" value="1"/>
</dbReference>
<proteinExistence type="inferred from homology"/>
<dbReference type="InterPro" id="IPR020103">
    <property type="entry name" value="PsdUridine_synth_cat_dom_sf"/>
</dbReference>
<dbReference type="PANTHER" id="PTHR47683">
    <property type="entry name" value="PSEUDOURIDINE SYNTHASE FAMILY PROTEIN-RELATED"/>
    <property type="match status" value="1"/>
</dbReference>
<dbReference type="PANTHER" id="PTHR47683:SF4">
    <property type="entry name" value="PSEUDOURIDINE SYNTHASE"/>
    <property type="match status" value="1"/>
</dbReference>
<dbReference type="CDD" id="cd02553">
    <property type="entry name" value="PseudoU_synth_RsuA"/>
    <property type="match status" value="1"/>
</dbReference>
<dbReference type="InterPro" id="IPR002942">
    <property type="entry name" value="S4_RNA-bd"/>
</dbReference>
<dbReference type="GO" id="GO:0160136">
    <property type="term" value="F:16S rRNA pseudouridine(516) synthase activity"/>
    <property type="evidence" value="ECO:0007669"/>
    <property type="project" value="UniProtKB-EC"/>
</dbReference>
<reference evidence="7 8" key="1">
    <citation type="submission" date="2021-01" db="EMBL/GenBank/DDBJ databases">
        <title>Genomic Encyclopedia of Type Strains, Phase IV (KMG-IV): sequencing the most valuable type-strain genomes for metagenomic binning, comparative biology and taxonomic classification.</title>
        <authorList>
            <person name="Goeker M."/>
        </authorList>
    </citation>
    <scope>NUCLEOTIDE SEQUENCE [LARGE SCALE GENOMIC DNA]</scope>
    <source>
        <strain evidence="7 8">DSM 24834</strain>
    </source>
</reference>
<protein>
    <recommendedName>
        <fullName evidence="5">Pseudouridine synthase</fullName>
        <ecNumber evidence="5">5.4.99.-</ecNumber>
    </recommendedName>
</protein>
<dbReference type="InterPro" id="IPR042092">
    <property type="entry name" value="PsdUridine_s_RsuA/RluB/E/F_cat"/>
</dbReference>
<evidence type="ECO:0000256" key="5">
    <source>
        <dbReference type="RuleBase" id="RU003887"/>
    </source>
</evidence>
<dbReference type="SMART" id="SM00363">
    <property type="entry name" value="S4"/>
    <property type="match status" value="1"/>
</dbReference>
<evidence type="ECO:0000256" key="3">
    <source>
        <dbReference type="ARBA" id="ARBA00023235"/>
    </source>
</evidence>
<comment type="similarity">
    <text evidence="1 5">Belongs to the pseudouridine synthase RsuA family.</text>
</comment>
<dbReference type="EC" id="5.4.99.-" evidence="5"/>
<dbReference type="PROSITE" id="PS01149">
    <property type="entry name" value="PSI_RSU"/>
    <property type="match status" value="1"/>
</dbReference>
<feature type="domain" description="RNA-binding S4" evidence="6">
    <location>
        <begin position="18"/>
        <end position="76"/>
    </location>
</feature>
<evidence type="ECO:0000256" key="1">
    <source>
        <dbReference type="ARBA" id="ARBA00008348"/>
    </source>
</evidence>
<name>A0ABS2NB38_9BACI</name>
<comment type="caution">
    <text evidence="7">The sequence shown here is derived from an EMBL/GenBank/DDBJ whole genome shotgun (WGS) entry which is preliminary data.</text>
</comment>
<dbReference type="InterPro" id="IPR006145">
    <property type="entry name" value="PsdUridine_synth_RsuA/RluA"/>
</dbReference>
<dbReference type="InterPro" id="IPR000748">
    <property type="entry name" value="PsdUridine_synth_RsuA/RluB/E/F"/>
</dbReference>
<dbReference type="Gene3D" id="3.10.290.10">
    <property type="entry name" value="RNA-binding S4 domain"/>
    <property type="match status" value="1"/>
</dbReference>
<dbReference type="InterPro" id="IPR020094">
    <property type="entry name" value="TruA/RsuA/RluB/E/F_N"/>
</dbReference>
<dbReference type="Pfam" id="PF01479">
    <property type="entry name" value="S4"/>
    <property type="match status" value="1"/>
</dbReference>
<keyword evidence="3 5" id="KW-0413">Isomerase</keyword>
<dbReference type="SUPFAM" id="SSF55120">
    <property type="entry name" value="Pseudouridine synthase"/>
    <property type="match status" value="1"/>
</dbReference>
<dbReference type="PROSITE" id="PS50889">
    <property type="entry name" value="S4"/>
    <property type="match status" value="1"/>
</dbReference>
<dbReference type="Gene3D" id="3.30.70.580">
    <property type="entry name" value="Pseudouridine synthase I, catalytic domain, N-terminal subdomain"/>
    <property type="match status" value="1"/>
</dbReference>
<evidence type="ECO:0000313" key="8">
    <source>
        <dbReference type="Proteomes" id="UP001646157"/>
    </source>
</evidence>
<evidence type="ECO:0000256" key="4">
    <source>
        <dbReference type="PROSITE-ProRule" id="PRU00182"/>
    </source>
</evidence>
<dbReference type="EMBL" id="JAFBDZ010000001">
    <property type="protein sequence ID" value="MBM7585040.1"/>
    <property type="molecule type" value="Genomic_DNA"/>
</dbReference>